<feature type="transmembrane region" description="Helical" evidence="8">
    <location>
        <begin position="155"/>
        <end position="179"/>
    </location>
</feature>
<evidence type="ECO:0000256" key="6">
    <source>
        <dbReference type="ARBA" id="ARBA00023014"/>
    </source>
</evidence>
<dbReference type="PANTHER" id="PTHR30176">
    <property type="entry name" value="FERREDOXIN-TYPE PROTEIN NAPH"/>
    <property type="match status" value="1"/>
</dbReference>
<feature type="domain" description="4Fe-4S ferredoxin-type" evidence="9">
    <location>
        <begin position="201"/>
        <end position="226"/>
    </location>
</feature>
<dbReference type="eggNOG" id="COG0348">
    <property type="taxonomic scope" value="Bacteria"/>
</dbReference>
<keyword evidence="11" id="KW-1185">Reference proteome</keyword>
<dbReference type="Proteomes" id="UP000001551">
    <property type="component" value="Chromosome"/>
</dbReference>
<dbReference type="InterPro" id="IPR017896">
    <property type="entry name" value="4Fe4S_Fe-S-bd"/>
</dbReference>
<dbReference type="PROSITE" id="PS51379">
    <property type="entry name" value="4FE4S_FER_2"/>
    <property type="match status" value="2"/>
</dbReference>
<proteinExistence type="predicted"/>
<evidence type="ECO:0000256" key="2">
    <source>
        <dbReference type="ARBA" id="ARBA00022485"/>
    </source>
</evidence>
<dbReference type="InterPro" id="IPR051684">
    <property type="entry name" value="Electron_Trans/Redox"/>
</dbReference>
<gene>
    <name evidence="10" type="ordered locus">Ethha_0787</name>
</gene>
<dbReference type="GO" id="GO:0010181">
    <property type="term" value="F:FMN binding"/>
    <property type="evidence" value="ECO:0007669"/>
    <property type="project" value="InterPro"/>
</dbReference>
<dbReference type="SMART" id="SM00900">
    <property type="entry name" value="FMN_bind"/>
    <property type="match status" value="1"/>
</dbReference>
<dbReference type="Pfam" id="PF12801">
    <property type="entry name" value="Fer4_5"/>
    <property type="match status" value="2"/>
</dbReference>
<keyword evidence="8" id="KW-1133">Transmembrane helix</keyword>
<keyword evidence="2" id="KW-0004">4Fe-4S</keyword>
<feature type="transmembrane region" description="Helical" evidence="8">
    <location>
        <begin position="116"/>
        <end position="135"/>
    </location>
</feature>
<keyword evidence="4" id="KW-0249">Electron transport</keyword>
<dbReference type="Gene3D" id="3.90.1010.20">
    <property type="match status" value="1"/>
</dbReference>
<dbReference type="InterPro" id="IPR007329">
    <property type="entry name" value="FMN-bd"/>
</dbReference>
<sequence>MPNRISRIPVIRIVRAVSQVLFFIFLPGVYFSAFSGVQQIVQSILNHSFNPAVLLPQIVATVAVIPLTMVLGRFFCGWMCAFGSMGDFIYEISSKIWKRKPRISERLDRVLKLVKYVWLAVLVVVVWALGSKLFASADPWDAFGMLFTFGKAPALSLVLTTLLPAFFLLVGIMVGSVFVHRFFCRYLCPLGAIFAIVSKVRVTHIQKERTSCGKCRACTNACPMGIALYRSDKVRSGECIACMACVAVCPRKNATLAISESSVRPAAAGVMAAAVMAGTYYAGTFSTNLLSSNTATAAGAASSDQGSTAGSASLEGSQTAPSSSSSAAASSQTSSGYKDGVYQGTGTGFRGGTTTVSVTVQDGRIMSVSTVSTQDDTSFYSRAYPTITQAIIRSQSAQVDAVSGATYSSRGIMEAVANALSKAL</sequence>
<dbReference type="HOGENOM" id="CLU_033147_3_0_9"/>
<dbReference type="GO" id="GO:0051539">
    <property type="term" value="F:4 iron, 4 sulfur cluster binding"/>
    <property type="evidence" value="ECO:0007669"/>
    <property type="project" value="UniProtKB-KW"/>
</dbReference>
<dbReference type="SUPFAM" id="SSF54862">
    <property type="entry name" value="4Fe-4S ferredoxins"/>
    <property type="match status" value="1"/>
</dbReference>
<feature type="transmembrane region" description="Helical" evidence="8">
    <location>
        <begin position="53"/>
        <end position="76"/>
    </location>
</feature>
<dbReference type="KEGG" id="eha:Ethha_0787"/>
<organism evidence="10 11">
    <name type="scientific">Ethanoligenens harbinense (strain DSM 18485 / JCM 12961 / CGMCC 1.5033 / YUAN-3)</name>
    <dbReference type="NCBI Taxonomy" id="663278"/>
    <lineage>
        <taxon>Bacteria</taxon>
        <taxon>Bacillati</taxon>
        <taxon>Bacillota</taxon>
        <taxon>Clostridia</taxon>
        <taxon>Eubacteriales</taxon>
        <taxon>Oscillospiraceae</taxon>
        <taxon>Ethanoligenens</taxon>
    </lineage>
</organism>
<evidence type="ECO:0000256" key="5">
    <source>
        <dbReference type="ARBA" id="ARBA00023004"/>
    </source>
</evidence>
<keyword evidence="1" id="KW-0813">Transport</keyword>
<dbReference type="InterPro" id="IPR017900">
    <property type="entry name" value="4Fe4S_Fe_S_CS"/>
</dbReference>
<keyword evidence="6" id="KW-0411">Iron-sulfur</keyword>
<feature type="transmembrane region" description="Helical" evidence="8">
    <location>
        <begin position="20"/>
        <end position="41"/>
    </location>
</feature>
<keyword evidence="3" id="KW-0479">Metal-binding</keyword>
<keyword evidence="5" id="KW-0408">Iron</keyword>
<dbReference type="Gene3D" id="3.30.70.20">
    <property type="match status" value="1"/>
</dbReference>
<evidence type="ECO:0000256" key="3">
    <source>
        <dbReference type="ARBA" id="ARBA00022723"/>
    </source>
</evidence>
<reference evidence="10 11" key="1">
    <citation type="submission" date="2010-12" db="EMBL/GenBank/DDBJ databases">
        <title>Complete sequence of Ethanoligenens harbinense YUAN-3.</title>
        <authorList>
            <person name="Lucas S."/>
            <person name="Copeland A."/>
            <person name="Lapidus A."/>
            <person name="Cheng J.-F."/>
            <person name="Bruce D."/>
            <person name="Goodwin L."/>
            <person name="Pitluck S."/>
            <person name="Chertkov O."/>
            <person name="Misra M."/>
            <person name="Detter J.C."/>
            <person name="Han C."/>
            <person name="Tapia R."/>
            <person name="Land M."/>
            <person name="Hauser L."/>
            <person name="Jeffries C."/>
            <person name="Kyrpides N."/>
            <person name="Ivanova N."/>
            <person name="Mikhailova N."/>
            <person name="Wang A."/>
            <person name="Mouttaki H."/>
            <person name="He Z."/>
            <person name="Zhou J."/>
            <person name="Hemme C.L."/>
            <person name="Woyke T."/>
        </authorList>
    </citation>
    <scope>NUCLEOTIDE SEQUENCE [LARGE SCALE GENOMIC DNA]</scope>
    <source>
        <strain evidence="11">DSM 18485 / JCM 12961 / CGMCC 1.5033 / YUAN-3</strain>
    </source>
</reference>
<evidence type="ECO:0000313" key="11">
    <source>
        <dbReference type="Proteomes" id="UP000001551"/>
    </source>
</evidence>
<dbReference type="EMBL" id="CP002400">
    <property type="protein sequence ID" value="ADU26356.1"/>
    <property type="molecule type" value="Genomic_DNA"/>
</dbReference>
<dbReference type="AlphaFoldDB" id="E6U2Y9"/>
<keyword evidence="8" id="KW-0812">Transmembrane</keyword>
<dbReference type="eggNOG" id="COG3976">
    <property type="taxonomic scope" value="Bacteria"/>
</dbReference>
<accession>E6U2Y9</accession>
<feature type="domain" description="4Fe-4S ferredoxin-type" evidence="9">
    <location>
        <begin position="230"/>
        <end position="261"/>
    </location>
</feature>
<dbReference type="GO" id="GO:0046872">
    <property type="term" value="F:metal ion binding"/>
    <property type="evidence" value="ECO:0007669"/>
    <property type="project" value="UniProtKB-KW"/>
</dbReference>
<protein>
    <submittedName>
        <fullName evidence="10">FMN-binding domain protein</fullName>
    </submittedName>
</protein>
<dbReference type="STRING" id="663278.Ethha_0787"/>
<evidence type="ECO:0000256" key="7">
    <source>
        <dbReference type="SAM" id="MobiDB-lite"/>
    </source>
</evidence>
<evidence type="ECO:0000313" key="10">
    <source>
        <dbReference type="EMBL" id="ADU26356.1"/>
    </source>
</evidence>
<dbReference type="Pfam" id="PF04205">
    <property type="entry name" value="FMN_bind"/>
    <property type="match status" value="1"/>
</dbReference>
<name>E6U2Y9_ETHHY</name>
<evidence type="ECO:0000256" key="8">
    <source>
        <dbReference type="SAM" id="Phobius"/>
    </source>
</evidence>
<evidence type="ECO:0000256" key="4">
    <source>
        <dbReference type="ARBA" id="ARBA00022982"/>
    </source>
</evidence>
<dbReference type="RefSeq" id="WP_013484726.1">
    <property type="nucleotide sequence ID" value="NC_014828.1"/>
</dbReference>
<dbReference type="PROSITE" id="PS00198">
    <property type="entry name" value="4FE4S_FER_1"/>
    <property type="match status" value="1"/>
</dbReference>
<dbReference type="GO" id="GO:0005886">
    <property type="term" value="C:plasma membrane"/>
    <property type="evidence" value="ECO:0007669"/>
    <property type="project" value="TreeGrafter"/>
</dbReference>
<evidence type="ECO:0000256" key="1">
    <source>
        <dbReference type="ARBA" id="ARBA00022448"/>
    </source>
</evidence>
<keyword evidence="8" id="KW-0472">Membrane</keyword>
<evidence type="ECO:0000259" key="9">
    <source>
        <dbReference type="PROSITE" id="PS51379"/>
    </source>
</evidence>
<feature type="region of interest" description="Disordered" evidence="7">
    <location>
        <begin position="306"/>
        <end position="336"/>
    </location>
</feature>
<dbReference type="PANTHER" id="PTHR30176:SF3">
    <property type="entry name" value="FERREDOXIN-TYPE PROTEIN NAPH"/>
    <property type="match status" value="1"/>
</dbReference>